<evidence type="ECO:0000256" key="2">
    <source>
        <dbReference type="ARBA" id="ARBA00008999"/>
    </source>
</evidence>
<feature type="domain" description="tRNA pseudouridylate synthase B C-terminal" evidence="7">
    <location>
        <begin position="214"/>
        <end position="256"/>
    </location>
</feature>
<keyword evidence="9" id="KW-1185">Reference proteome</keyword>
<keyword evidence="5" id="KW-0413">Isomerase</keyword>
<comment type="catalytic activity">
    <reaction evidence="1">
        <text>a uridine in mRNA = a pseudouridine in mRNA</text>
        <dbReference type="Rhea" id="RHEA:56644"/>
        <dbReference type="Rhea" id="RHEA-COMP:14658"/>
        <dbReference type="Rhea" id="RHEA-COMP:14659"/>
        <dbReference type="ChEBI" id="CHEBI:65314"/>
        <dbReference type="ChEBI" id="CHEBI:65315"/>
    </reaction>
</comment>
<dbReference type="OrthoDB" id="9995526at2759"/>
<proteinExistence type="inferred from homology"/>
<dbReference type="Proteomes" id="UP000654370">
    <property type="component" value="Unassembled WGS sequence"/>
</dbReference>
<sequence>MNKIPALHGVFAVNKPIGWTSRDVVNRVQNVLTKSWCAEHDLPLTKKKLKMGHGGTLDPIAEGVLVLGVGNGCKQMHEYLKGTKKYVVTAELGKATDTYDREGAVTHQQANVNADRATLEALIPDFVGEEVWQKPPIAWLSDCVIYLLVRTGGKLRYSALKMNGKKLYEYARENVQLPKEIQSRPVSIQRIDLLRFQDKIMELSVECGGGVYMRSLVHDLALRLGTYGHMIALKRIQQGTIVLDRDTIELQALKSHQDIIWLCQNSML</sequence>
<dbReference type="HAMAP" id="MF_01080">
    <property type="entry name" value="TruB_bact"/>
    <property type="match status" value="1"/>
</dbReference>
<dbReference type="Pfam" id="PF01509">
    <property type="entry name" value="TruB_N"/>
    <property type="match status" value="2"/>
</dbReference>
<dbReference type="InterPro" id="IPR002501">
    <property type="entry name" value="PsdUridine_synth_N"/>
</dbReference>
<evidence type="ECO:0000256" key="4">
    <source>
        <dbReference type="ARBA" id="ARBA00022694"/>
    </source>
</evidence>
<dbReference type="EC" id="5.4.99.25" evidence="3"/>
<dbReference type="GO" id="GO:0005634">
    <property type="term" value="C:nucleus"/>
    <property type="evidence" value="ECO:0007669"/>
    <property type="project" value="TreeGrafter"/>
</dbReference>
<reference evidence="8" key="1">
    <citation type="submission" date="2020-12" db="EMBL/GenBank/DDBJ databases">
        <title>Metabolic potential, ecology and presence of endohyphal bacteria is reflected in genomic diversity of Mucoromycotina.</title>
        <authorList>
            <person name="Muszewska A."/>
            <person name="Okrasinska A."/>
            <person name="Steczkiewicz K."/>
            <person name="Drgas O."/>
            <person name="Orlowska M."/>
            <person name="Perlinska-Lenart U."/>
            <person name="Aleksandrzak-Piekarczyk T."/>
            <person name="Szatraj K."/>
            <person name="Zielenkiewicz U."/>
            <person name="Pilsyk S."/>
            <person name="Malc E."/>
            <person name="Mieczkowski P."/>
            <person name="Kruszewska J.S."/>
            <person name="Biernat P."/>
            <person name="Pawlowska J."/>
        </authorList>
    </citation>
    <scope>NUCLEOTIDE SEQUENCE</scope>
    <source>
        <strain evidence="8">WA0000067209</strain>
    </source>
</reference>
<name>A0A8H7UN39_MORIS</name>
<dbReference type="InterPro" id="IPR020103">
    <property type="entry name" value="PsdUridine_synth_cat_dom_sf"/>
</dbReference>
<dbReference type="AlphaFoldDB" id="A0A8H7UN39"/>
<gene>
    <name evidence="8" type="ORF">INT43_000797</name>
</gene>
<keyword evidence="4" id="KW-0819">tRNA processing</keyword>
<feature type="domain" description="Pseudouridine synthase II N-terminal" evidence="6">
    <location>
        <begin position="156"/>
        <end position="213"/>
    </location>
</feature>
<evidence type="ECO:0000256" key="3">
    <source>
        <dbReference type="ARBA" id="ARBA00012787"/>
    </source>
</evidence>
<evidence type="ECO:0000256" key="1">
    <source>
        <dbReference type="ARBA" id="ARBA00001166"/>
    </source>
</evidence>
<protein>
    <recommendedName>
        <fullName evidence="3">tRNA pseudouridine(55) synthase</fullName>
        <ecNumber evidence="3">5.4.99.25</ecNumber>
    </recommendedName>
</protein>
<comment type="similarity">
    <text evidence="2">Belongs to the pseudouridine synthase TruB family.</text>
</comment>
<dbReference type="EMBL" id="JAEPQZ010000002">
    <property type="protein sequence ID" value="KAG2184884.1"/>
    <property type="molecule type" value="Genomic_DNA"/>
</dbReference>
<evidence type="ECO:0000259" key="7">
    <source>
        <dbReference type="Pfam" id="PF16198"/>
    </source>
</evidence>
<organism evidence="8 9">
    <name type="scientific">Mortierella isabellina</name>
    <name type="common">Filamentous fungus</name>
    <name type="synonym">Umbelopsis isabellina</name>
    <dbReference type="NCBI Taxonomy" id="91625"/>
    <lineage>
        <taxon>Eukaryota</taxon>
        <taxon>Fungi</taxon>
        <taxon>Fungi incertae sedis</taxon>
        <taxon>Mucoromycota</taxon>
        <taxon>Mucoromycotina</taxon>
        <taxon>Umbelopsidomycetes</taxon>
        <taxon>Umbelopsidales</taxon>
        <taxon>Umbelopsidaceae</taxon>
        <taxon>Umbelopsis</taxon>
    </lineage>
</organism>
<dbReference type="GO" id="GO:0003723">
    <property type="term" value="F:RNA binding"/>
    <property type="evidence" value="ECO:0007669"/>
    <property type="project" value="InterPro"/>
</dbReference>
<comment type="caution">
    <text evidence="8">The sequence shown here is derived from an EMBL/GenBank/DDBJ whole genome shotgun (WGS) entry which is preliminary data.</text>
</comment>
<accession>A0A8H7UN39</accession>
<dbReference type="Gene3D" id="3.30.2350.10">
    <property type="entry name" value="Pseudouridine synthase"/>
    <property type="match status" value="1"/>
</dbReference>
<feature type="domain" description="Pseudouridine synthase II N-terminal" evidence="6">
    <location>
        <begin position="49"/>
        <end position="137"/>
    </location>
</feature>
<dbReference type="PANTHER" id="PTHR13767">
    <property type="entry name" value="TRNA-PSEUDOURIDINE SYNTHASE"/>
    <property type="match status" value="1"/>
</dbReference>
<dbReference type="PANTHER" id="PTHR13767:SF2">
    <property type="entry name" value="PSEUDOURIDYLATE SYNTHASE TRUB1"/>
    <property type="match status" value="1"/>
</dbReference>
<dbReference type="GO" id="GO:1990481">
    <property type="term" value="P:mRNA pseudouridine synthesis"/>
    <property type="evidence" value="ECO:0007669"/>
    <property type="project" value="TreeGrafter"/>
</dbReference>
<evidence type="ECO:0000313" key="8">
    <source>
        <dbReference type="EMBL" id="KAG2184884.1"/>
    </source>
</evidence>
<dbReference type="Pfam" id="PF16198">
    <property type="entry name" value="TruB_C_2"/>
    <property type="match status" value="1"/>
</dbReference>
<dbReference type="GO" id="GO:0006400">
    <property type="term" value="P:tRNA modification"/>
    <property type="evidence" value="ECO:0007669"/>
    <property type="project" value="TreeGrafter"/>
</dbReference>
<evidence type="ECO:0000256" key="5">
    <source>
        <dbReference type="ARBA" id="ARBA00023235"/>
    </source>
</evidence>
<dbReference type="InterPro" id="IPR014780">
    <property type="entry name" value="tRNA_psdUridine_synth_TruB"/>
</dbReference>
<dbReference type="InterPro" id="IPR032819">
    <property type="entry name" value="TruB_C"/>
</dbReference>
<dbReference type="GO" id="GO:0160148">
    <property type="term" value="F:tRNA pseudouridine(55) synthase activity"/>
    <property type="evidence" value="ECO:0007669"/>
    <property type="project" value="UniProtKB-EC"/>
</dbReference>
<dbReference type="SUPFAM" id="SSF55120">
    <property type="entry name" value="Pseudouridine synthase"/>
    <property type="match status" value="1"/>
</dbReference>
<evidence type="ECO:0000259" key="6">
    <source>
        <dbReference type="Pfam" id="PF01509"/>
    </source>
</evidence>
<evidence type="ECO:0000313" key="9">
    <source>
        <dbReference type="Proteomes" id="UP000654370"/>
    </source>
</evidence>